<organism evidence="6 7">
    <name type="scientific">SAR86 cluster bacterium</name>
    <dbReference type="NCBI Taxonomy" id="2030880"/>
    <lineage>
        <taxon>Bacteria</taxon>
        <taxon>Pseudomonadati</taxon>
        <taxon>Pseudomonadota</taxon>
        <taxon>Gammaproteobacteria</taxon>
        <taxon>SAR86 cluster</taxon>
    </lineage>
</organism>
<dbReference type="Proteomes" id="UP000228987">
    <property type="component" value="Unassembled WGS sequence"/>
</dbReference>
<keyword evidence="4 5" id="KW-0472">Membrane</keyword>
<dbReference type="InterPro" id="IPR007318">
    <property type="entry name" value="Phopholipid_MeTrfase"/>
</dbReference>
<comment type="subcellular location">
    <subcellularLocation>
        <location evidence="1">Endomembrane system</location>
        <topology evidence="1">Multi-pass membrane protein</topology>
    </subcellularLocation>
</comment>
<dbReference type="GO" id="GO:0012505">
    <property type="term" value="C:endomembrane system"/>
    <property type="evidence" value="ECO:0007669"/>
    <property type="project" value="UniProtKB-SubCell"/>
</dbReference>
<evidence type="ECO:0000256" key="3">
    <source>
        <dbReference type="ARBA" id="ARBA00022989"/>
    </source>
</evidence>
<dbReference type="Pfam" id="PF04191">
    <property type="entry name" value="PEMT"/>
    <property type="match status" value="1"/>
</dbReference>
<feature type="transmembrane region" description="Helical" evidence="5">
    <location>
        <begin position="122"/>
        <end position="153"/>
    </location>
</feature>
<dbReference type="Gene3D" id="1.20.120.1630">
    <property type="match status" value="1"/>
</dbReference>
<gene>
    <name evidence="6" type="ORF">COA71_01090</name>
</gene>
<feature type="transmembrane region" description="Helical" evidence="5">
    <location>
        <begin position="44"/>
        <end position="61"/>
    </location>
</feature>
<evidence type="ECO:0000256" key="1">
    <source>
        <dbReference type="ARBA" id="ARBA00004127"/>
    </source>
</evidence>
<sequence>MNEAIFIIGLTFHGFLLLMLVMSSKNEHFQFWPPPKKNSWQYHSLWWSIRFLVMCIGWLSYNDFSSIFVPYWIRFYIAFPLCLATFFLGSIAGLQLGWRNTHGEADCFVDTGFYKYSRNPQYVLFAVCFIFLGIWVASAKALGLLALLSFWYLRAPFPEEKWLEQHYGEIYLDYKEKVPRYFGWSKNA</sequence>
<evidence type="ECO:0000313" key="7">
    <source>
        <dbReference type="Proteomes" id="UP000228987"/>
    </source>
</evidence>
<dbReference type="AlphaFoldDB" id="A0A2A5CIZ7"/>
<feature type="transmembrane region" description="Helical" evidence="5">
    <location>
        <begin position="6"/>
        <end position="23"/>
    </location>
</feature>
<evidence type="ECO:0000256" key="5">
    <source>
        <dbReference type="SAM" id="Phobius"/>
    </source>
</evidence>
<evidence type="ECO:0008006" key="8">
    <source>
        <dbReference type="Google" id="ProtNLM"/>
    </source>
</evidence>
<evidence type="ECO:0000256" key="4">
    <source>
        <dbReference type="ARBA" id="ARBA00023136"/>
    </source>
</evidence>
<dbReference type="EMBL" id="NVWI01000001">
    <property type="protein sequence ID" value="PCJ43498.1"/>
    <property type="molecule type" value="Genomic_DNA"/>
</dbReference>
<protein>
    <recommendedName>
        <fullName evidence="8">Isoprenylcysteine carboxylmethyltransferase family protein</fullName>
    </recommendedName>
</protein>
<accession>A0A2A5CIZ7</accession>
<evidence type="ECO:0000256" key="2">
    <source>
        <dbReference type="ARBA" id="ARBA00022692"/>
    </source>
</evidence>
<comment type="caution">
    <text evidence="6">The sequence shown here is derived from an EMBL/GenBank/DDBJ whole genome shotgun (WGS) entry which is preliminary data.</text>
</comment>
<feature type="transmembrane region" description="Helical" evidence="5">
    <location>
        <begin position="73"/>
        <end position="94"/>
    </location>
</feature>
<keyword evidence="3 5" id="KW-1133">Transmembrane helix</keyword>
<evidence type="ECO:0000313" key="6">
    <source>
        <dbReference type="EMBL" id="PCJ43498.1"/>
    </source>
</evidence>
<proteinExistence type="predicted"/>
<reference evidence="7" key="1">
    <citation type="submission" date="2017-08" db="EMBL/GenBank/DDBJ databases">
        <title>A dynamic microbial community with high functional redundancy inhabits the cold, oxic subseafloor aquifer.</title>
        <authorList>
            <person name="Tully B.J."/>
            <person name="Wheat C.G."/>
            <person name="Glazer B.T."/>
            <person name="Huber J.A."/>
        </authorList>
    </citation>
    <scope>NUCLEOTIDE SEQUENCE [LARGE SCALE GENOMIC DNA]</scope>
</reference>
<name>A0A2A5CIZ7_9GAMM</name>
<keyword evidence="2 5" id="KW-0812">Transmembrane</keyword>